<dbReference type="EMBL" id="UINC01204246">
    <property type="protein sequence ID" value="SVE24884.1"/>
    <property type="molecule type" value="Genomic_DNA"/>
</dbReference>
<feature type="non-terminal residue" evidence="2">
    <location>
        <position position="132"/>
    </location>
</feature>
<dbReference type="Pfam" id="PF16363">
    <property type="entry name" value="GDP_Man_Dehyd"/>
    <property type="match status" value="1"/>
</dbReference>
<dbReference type="InterPro" id="IPR016040">
    <property type="entry name" value="NAD(P)-bd_dom"/>
</dbReference>
<evidence type="ECO:0000313" key="2">
    <source>
        <dbReference type="EMBL" id="SVE24884.1"/>
    </source>
</evidence>
<dbReference type="PANTHER" id="PTHR43000">
    <property type="entry name" value="DTDP-D-GLUCOSE 4,6-DEHYDRATASE-RELATED"/>
    <property type="match status" value="1"/>
</dbReference>
<dbReference type="AlphaFoldDB" id="A0A383BY90"/>
<feature type="domain" description="NAD(P)-binding" evidence="1">
    <location>
        <begin position="5"/>
        <end position="131"/>
    </location>
</feature>
<proteinExistence type="predicted"/>
<protein>
    <recommendedName>
        <fullName evidence="1">NAD(P)-binding domain-containing protein</fullName>
    </recommendedName>
</protein>
<accession>A0A383BY90</accession>
<dbReference type="InterPro" id="IPR036291">
    <property type="entry name" value="NAD(P)-bd_dom_sf"/>
</dbReference>
<gene>
    <name evidence="2" type="ORF">METZ01_LOCUS477738</name>
</gene>
<dbReference type="Gene3D" id="3.40.50.720">
    <property type="entry name" value="NAD(P)-binding Rossmann-like Domain"/>
    <property type="match status" value="1"/>
</dbReference>
<sequence>MKSILVTGGAGFIGSNFARYTLEKHPDYRVVVLDVLTYAGNTSNLEGLEKTGRLSFFQGDICDKPVVESIVQDVDAIVNFAAESHVDRSILNPDAFVETNFKGTHVLLEAALKFEVEPYLQVSTDEVYGHVS</sequence>
<evidence type="ECO:0000259" key="1">
    <source>
        <dbReference type="Pfam" id="PF16363"/>
    </source>
</evidence>
<dbReference type="SUPFAM" id="SSF51735">
    <property type="entry name" value="NAD(P)-binding Rossmann-fold domains"/>
    <property type="match status" value="1"/>
</dbReference>
<name>A0A383BY90_9ZZZZ</name>
<reference evidence="2" key="1">
    <citation type="submission" date="2018-05" db="EMBL/GenBank/DDBJ databases">
        <authorList>
            <person name="Lanie J.A."/>
            <person name="Ng W.-L."/>
            <person name="Kazmierczak K.M."/>
            <person name="Andrzejewski T.M."/>
            <person name="Davidsen T.M."/>
            <person name="Wayne K.J."/>
            <person name="Tettelin H."/>
            <person name="Glass J.I."/>
            <person name="Rusch D."/>
            <person name="Podicherti R."/>
            <person name="Tsui H.-C.T."/>
            <person name="Winkler M.E."/>
        </authorList>
    </citation>
    <scope>NUCLEOTIDE SEQUENCE</scope>
</reference>
<organism evidence="2">
    <name type="scientific">marine metagenome</name>
    <dbReference type="NCBI Taxonomy" id="408172"/>
    <lineage>
        <taxon>unclassified sequences</taxon>
        <taxon>metagenomes</taxon>
        <taxon>ecological metagenomes</taxon>
    </lineage>
</organism>